<gene>
    <name evidence="1" type="ORF">D5086_020844</name>
</gene>
<keyword evidence="2" id="KW-1185">Reference proteome</keyword>
<name>A0ACC4BLU8_POPAL</name>
<evidence type="ECO:0000313" key="1">
    <source>
        <dbReference type="EMBL" id="KAL3579340.1"/>
    </source>
</evidence>
<proteinExistence type="predicted"/>
<comment type="caution">
    <text evidence="1">The sequence shown here is derived from an EMBL/GenBank/DDBJ whole genome shotgun (WGS) entry which is preliminary data.</text>
</comment>
<organism evidence="1 2">
    <name type="scientific">Populus alba</name>
    <name type="common">White poplar</name>
    <dbReference type="NCBI Taxonomy" id="43335"/>
    <lineage>
        <taxon>Eukaryota</taxon>
        <taxon>Viridiplantae</taxon>
        <taxon>Streptophyta</taxon>
        <taxon>Embryophyta</taxon>
        <taxon>Tracheophyta</taxon>
        <taxon>Spermatophyta</taxon>
        <taxon>Magnoliopsida</taxon>
        <taxon>eudicotyledons</taxon>
        <taxon>Gunneridae</taxon>
        <taxon>Pentapetalae</taxon>
        <taxon>rosids</taxon>
        <taxon>fabids</taxon>
        <taxon>Malpighiales</taxon>
        <taxon>Salicaceae</taxon>
        <taxon>Saliceae</taxon>
        <taxon>Populus</taxon>
    </lineage>
</organism>
<accession>A0ACC4BLU8</accession>
<reference evidence="1 2" key="1">
    <citation type="journal article" date="2024" name="Plant Biotechnol. J.">
        <title>Genome and CRISPR/Cas9 system of a widespread forest tree (Populus alba) in the world.</title>
        <authorList>
            <person name="Liu Y.J."/>
            <person name="Jiang P.F."/>
            <person name="Han X.M."/>
            <person name="Li X.Y."/>
            <person name="Wang H.M."/>
            <person name="Wang Y.J."/>
            <person name="Wang X.X."/>
            <person name="Zeng Q.Y."/>
        </authorList>
    </citation>
    <scope>NUCLEOTIDE SEQUENCE [LARGE SCALE GENOMIC DNA]</scope>
    <source>
        <strain evidence="2">cv. PAL-ZL1</strain>
    </source>
</reference>
<protein>
    <submittedName>
        <fullName evidence="1">Uncharacterized protein</fullName>
    </submittedName>
</protein>
<evidence type="ECO:0000313" key="2">
    <source>
        <dbReference type="Proteomes" id="UP000309997"/>
    </source>
</evidence>
<dbReference type="EMBL" id="RCHU02000010">
    <property type="protein sequence ID" value="KAL3579340.1"/>
    <property type="molecule type" value="Genomic_DNA"/>
</dbReference>
<dbReference type="Proteomes" id="UP000309997">
    <property type="component" value="Unassembled WGS sequence"/>
</dbReference>
<sequence length="636" mass="72069">MGFLNAFLEFLGFGIGVPFGLLIGFFLFLYSKPKDVKDPVVRPLHELDTDALLDILPDIPLWVKCPDYERVDWLNKFLLDMWPYLDKAICAMIRSTTKPMFAEYIGKYKIEAIEFEHLTLGTLPPIIQGLKVYETMEKDLVMEPAIRWAGNPNIVLVLQLLSVRLRFQLVDLQIFAAPRVALKPLVPTFPCFANIVVSLMERPYVDFGLKILGGDVMSIPGLYRLVQDMIKKQVASLYLWPQTLDIPVLDASTMVIKKPVGILHVKVVRARKLLKADILGTSDPFVKLSLTGEKLPAKKTTIKKRNLNPEWNENFKLVVKDPESQVLQLQVFDWDKVGGHDRLGMQFVPLKVLTPRETKEFTLDLLKHTNISDSQDKKQRGQIVLELTYVPFREDSIEFSGPLDGNDGRGSASGRSSSGDESLSGAGLLSVIVQGAEDVEGKNHINPYALVLFRGERKRTKKIKKTRDPRWNEEFQFTLDQPPLHELIRIEVMSKRTSFSFRSKMAWEPGPEASLACSVEYSEPLVESDSLEAIHLSSKDCSGRYPLLHVIRESFSRQKGSVAVLCCKRLLVLRLWWMNSRKPIYRHRLVTCYKSQGTGSLQRPANSNGLYAKGAVGLIVHAVQWARQALQSSFNY</sequence>